<protein>
    <submittedName>
        <fullName evidence="1">Uncharacterized protein</fullName>
    </submittedName>
</protein>
<organism evidence="1 2">
    <name type="scientific">Dovyalis caffra</name>
    <dbReference type="NCBI Taxonomy" id="77055"/>
    <lineage>
        <taxon>Eukaryota</taxon>
        <taxon>Viridiplantae</taxon>
        <taxon>Streptophyta</taxon>
        <taxon>Embryophyta</taxon>
        <taxon>Tracheophyta</taxon>
        <taxon>Spermatophyta</taxon>
        <taxon>Magnoliopsida</taxon>
        <taxon>eudicotyledons</taxon>
        <taxon>Gunneridae</taxon>
        <taxon>Pentapetalae</taxon>
        <taxon>rosids</taxon>
        <taxon>fabids</taxon>
        <taxon>Malpighiales</taxon>
        <taxon>Salicaceae</taxon>
        <taxon>Flacourtieae</taxon>
        <taxon>Dovyalis</taxon>
    </lineage>
</organism>
<keyword evidence="2" id="KW-1185">Reference proteome</keyword>
<accession>A0AAV1RJK1</accession>
<comment type="caution">
    <text evidence="1">The sequence shown here is derived from an EMBL/GenBank/DDBJ whole genome shotgun (WGS) entry which is preliminary data.</text>
</comment>
<dbReference type="EMBL" id="CAWUPB010000994">
    <property type="protein sequence ID" value="CAK7335762.1"/>
    <property type="molecule type" value="Genomic_DNA"/>
</dbReference>
<proteinExistence type="predicted"/>
<gene>
    <name evidence="1" type="ORF">DCAF_LOCUS10765</name>
</gene>
<sequence>MRNEEEKRSVSVLVWKNGQKWGDESQPFEGSCLCAPGVKFTLLADILASVLFATQHGNFQRLFLDLAQFHVRLDFPSVAGIIPPSIDMLPAPSHVLFLDWASQVVSERESLSSEYPTPLQAFLHFP</sequence>
<dbReference type="AlphaFoldDB" id="A0AAV1RJK1"/>
<dbReference type="Proteomes" id="UP001314170">
    <property type="component" value="Unassembled WGS sequence"/>
</dbReference>
<reference evidence="1 2" key="1">
    <citation type="submission" date="2024-01" db="EMBL/GenBank/DDBJ databases">
        <authorList>
            <person name="Waweru B."/>
        </authorList>
    </citation>
    <scope>NUCLEOTIDE SEQUENCE [LARGE SCALE GENOMIC DNA]</scope>
</reference>
<evidence type="ECO:0000313" key="2">
    <source>
        <dbReference type="Proteomes" id="UP001314170"/>
    </source>
</evidence>
<name>A0AAV1RJK1_9ROSI</name>
<evidence type="ECO:0000313" key="1">
    <source>
        <dbReference type="EMBL" id="CAK7335762.1"/>
    </source>
</evidence>